<dbReference type="PANTHER" id="PTHR42756">
    <property type="entry name" value="TRANSCRIPTIONAL REGULATOR, MARR"/>
    <property type="match status" value="1"/>
</dbReference>
<dbReference type="PROSITE" id="PS50995">
    <property type="entry name" value="HTH_MARR_2"/>
    <property type="match status" value="1"/>
</dbReference>
<dbReference type="GO" id="GO:0003700">
    <property type="term" value="F:DNA-binding transcription factor activity"/>
    <property type="evidence" value="ECO:0007669"/>
    <property type="project" value="InterPro"/>
</dbReference>
<dbReference type="SMART" id="SM00347">
    <property type="entry name" value="HTH_MARR"/>
    <property type="match status" value="1"/>
</dbReference>
<evidence type="ECO:0000313" key="5">
    <source>
        <dbReference type="EMBL" id="SNS59456.1"/>
    </source>
</evidence>
<dbReference type="PANTHER" id="PTHR42756:SF1">
    <property type="entry name" value="TRANSCRIPTIONAL REPRESSOR OF EMRAB OPERON"/>
    <property type="match status" value="1"/>
</dbReference>
<dbReference type="RefSeq" id="WP_089214982.1">
    <property type="nucleotide sequence ID" value="NZ_FZPA01000002.1"/>
</dbReference>
<protein>
    <submittedName>
        <fullName evidence="5">DNA-binding transcriptional regulator, MarR family</fullName>
    </submittedName>
</protein>
<dbReference type="Proteomes" id="UP000198339">
    <property type="component" value="Unassembled WGS sequence"/>
</dbReference>
<dbReference type="Gene3D" id="1.10.10.10">
    <property type="entry name" value="Winged helix-like DNA-binding domain superfamily/Winged helix DNA-binding domain"/>
    <property type="match status" value="1"/>
</dbReference>
<evidence type="ECO:0000313" key="6">
    <source>
        <dbReference type="Proteomes" id="UP000198339"/>
    </source>
</evidence>
<dbReference type="AlphaFoldDB" id="A0A239FQW1"/>
<keyword evidence="2 5" id="KW-0238">DNA-binding</keyword>
<dbReference type="OrthoDB" id="511972at2"/>
<accession>A0A239FQW1</accession>
<organism evidence="5 6">
    <name type="scientific">Sphingopyxis indica</name>
    <dbReference type="NCBI Taxonomy" id="436663"/>
    <lineage>
        <taxon>Bacteria</taxon>
        <taxon>Pseudomonadati</taxon>
        <taxon>Pseudomonadota</taxon>
        <taxon>Alphaproteobacteria</taxon>
        <taxon>Sphingomonadales</taxon>
        <taxon>Sphingomonadaceae</taxon>
        <taxon>Sphingopyxis</taxon>
    </lineage>
</organism>
<evidence type="ECO:0000259" key="4">
    <source>
        <dbReference type="PROSITE" id="PS50995"/>
    </source>
</evidence>
<dbReference type="InterPro" id="IPR036388">
    <property type="entry name" value="WH-like_DNA-bd_sf"/>
</dbReference>
<dbReference type="GO" id="GO:0003677">
    <property type="term" value="F:DNA binding"/>
    <property type="evidence" value="ECO:0007669"/>
    <property type="project" value="UniProtKB-KW"/>
</dbReference>
<dbReference type="SUPFAM" id="SSF46785">
    <property type="entry name" value="Winged helix' DNA-binding domain"/>
    <property type="match status" value="1"/>
</dbReference>
<gene>
    <name evidence="5" type="ORF">SAMN06295955_102210</name>
</gene>
<feature type="domain" description="HTH marR-type" evidence="4">
    <location>
        <begin position="17"/>
        <end position="149"/>
    </location>
</feature>
<evidence type="ECO:0000256" key="2">
    <source>
        <dbReference type="ARBA" id="ARBA00023125"/>
    </source>
</evidence>
<reference evidence="5 6" key="1">
    <citation type="submission" date="2017-06" db="EMBL/GenBank/DDBJ databases">
        <authorList>
            <person name="Kim H.J."/>
            <person name="Triplett B.A."/>
        </authorList>
    </citation>
    <scope>NUCLEOTIDE SEQUENCE [LARGE SCALE GENOMIC DNA]</scope>
    <source>
        <strain evidence="5 6">DS15</strain>
    </source>
</reference>
<sequence>MPTSSKADRTAAYWAFEDSLGYLARLVFRSFSMLREAKTREHGVSAGHWPFLRQLWREDGVSQHELSRRLVMQDATTAVALRGLEKEGLIHRRVNRRDRRETLVYLTPHARALAGTLLPVTREVQAAATRGLSPEEVERLRGLLFRIVANLAEEEFSSRC</sequence>
<keyword evidence="3" id="KW-0804">Transcription</keyword>
<evidence type="ECO:0000256" key="3">
    <source>
        <dbReference type="ARBA" id="ARBA00023163"/>
    </source>
</evidence>
<dbReference type="InterPro" id="IPR000835">
    <property type="entry name" value="HTH_MarR-typ"/>
</dbReference>
<dbReference type="Pfam" id="PF01047">
    <property type="entry name" value="MarR"/>
    <property type="match status" value="1"/>
</dbReference>
<dbReference type="EMBL" id="FZPA01000002">
    <property type="protein sequence ID" value="SNS59456.1"/>
    <property type="molecule type" value="Genomic_DNA"/>
</dbReference>
<evidence type="ECO:0000256" key="1">
    <source>
        <dbReference type="ARBA" id="ARBA00023015"/>
    </source>
</evidence>
<proteinExistence type="predicted"/>
<name>A0A239FQW1_9SPHN</name>
<dbReference type="PRINTS" id="PR00598">
    <property type="entry name" value="HTHMARR"/>
</dbReference>
<keyword evidence="6" id="KW-1185">Reference proteome</keyword>
<dbReference type="InterPro" id="IPR036390">
    <property type="entry name" value="WH_DNA-bd_sf"/>
</dbReference>
<keyword evidence="1" id="KW-0805">Transcription regulation</keyword>